<keyword evidence="2" id="KW-1185">Reference proteome</keyword>
<evidence type="ECO:0000313" key="1">
    <source>
        <dbReference type="EMBL" id="RLP79549.1"/>
    </source>
</evidence>
<reference evidence="1 2" key="1">
    <citation type="submission" date="2018-10" db="EMBL/GenBank/DDBJ databases">
        <title>Xanthobacter tagetidis genome sequencing and assembly.</title>
        <authorList>
            <person name="Maclea K.S."/>
            <person name="Goen A.E."/>
            <person name="Fatima S.A."/>
        </authorList>
    </citation>
    <scope>NUCLEOTIDE SEQUENCE [LARGE SCALE GENOMIC DNA]</scope>
    <source>
        <strain evidence="1 2">ATCC 700314</strain>
    </source>
</reference>
<name>A0A3L7AGN8_9HYPH</name>
<comment type="caution">
    <text evidence="1">The sequence shown here is derived from an EMBL/GenBank/DDBJ whole genome shotgun (WGS) entry which is preliminary data.</text>
</comment>
<sequence>MSQITRRAVSGSVVLDVELTLRGDLAQTLLDHAKKRGMAPVQLLASIVSFVLKDDLVDAVIDDGGGK</sequence>
<organism evidence="1 2">
    <name type="scientific">Xanthobacter tagetidis</name>
    <dbReference type="NCBI Taxonomy" id="60216"/>
    <lineage>
        <taxon>Bacteria</taxon>
        <taxon>Pseudomonadati</taxon>
        <taxon>Pseudomonadota</taxon>
        <taxon>Alphaproteobacteria</taxon>
        <taxon>Hyphomicrobiales</taxon>
        <taxon>Xanthobacteraceae</taxon>
        <taxon>Xanthobacter</taxon>
    </lineage>
</organism>
<dbReference type="Proteomes" id="UP000269692">
    <property type="component" value="Unassembled WGS sequence"/>
</dbReference>
<gene>
    <name evidence="1" type="ORF">D9R14_07755</name>
</gene>
<accession>A0A3L7AGN8</accession>
<proteinExistence type="predicted"/>
<protein>
    <recommendedName>
        <fullName evidence="3">CopG family transcriptional regulator</fullName>
    </recommendedName>
</protein>
<dbReference type="EMBL" id="RCTF01000005">
    <property type="protein sequence ID" value="RLP79549.1"/>
    <property type="molecule type" value="Genomic_DNA"/>
</dbReference>
<dbReference type="RefSeq" id="WP_121622759.1">
    <property type="nucleotide sequence ID" value="NZ_JACIIW010000001.1"/>
</dbReference>
<evidence type="ECO:0008006" key="3">
    <source>
        <dbReference type="Google" id="ProtNLM"/>
    </source>
</evidence>
<evidence type="ECO:0000313" key="2">
    <source>
        <dbReference type="Proteomes" id="UP000269692"/>
    </source>
</evidence>
<dbReference type="AlphaFoldDB" id="A0A3L7AGN8"/>